<dbReference type="Pfam" id="PF03372">
    <property type="entry name" value="Exo_endo_phos"/>
    <property type="match status" value="1"/>
</dbReference>
<keyword evidence="3" id="KW-1185">Reference proteome</keyword>
<evidence type="ECO:0000313" key="3">
    <source>
        <dbReference type="Proteomes" id="UP000001592"/>
    </source>
</evidence>
<reference evidence="2 3" key="1">
    <citation type="journal article" date="2007" name="Nat. Genet.">
        <title>Genomic analysis of Bartonella identifies type IV secretion systems as host adaptability factors.</title>
        <authorList>
            <person name="Saenz H.L."/>
            <person name="Engel P."/>
            <person name="Stoeckli M.C."/>
            <person name="Lanz C."/>
            <person name="Raddatz G."/>
            <person name="Vayssier-Taussat M."/>
            <person name="Birtles R."/>
            <person name="Schuster S.C."/>
            <person name="Dehio C."/>
        </authorList>
    </citation>
    <scope>NUCLEOTIDE SEQUENCE [LARGE SCALE GENOMIC DNA]</scope>
    <source>
        <strain evidence="3">DSM 28219 / CCUG 45778 / CIP 105476 / IBS 506</strain>
    </source>
</reference>
<dbReference type="EMBL" id="AM260525">
    <property type="protein sequence ID" value="CAK00512.1"/>
    <property type="molecule type" value="Genomic_DNA"/>
</dbReference>
<dbReference type="InterPro" id="IPR051916">
    <property type="entry name" value="GPI-anchor_lipid_remodeler"/>
</dbReference>
<dbReference type="AlphaFoldDB" id="A9IL04"/>
<dbReference type="Proteomes" id="UP000001592">
    <property type="component" value="Chromosome"/>
</dbReference>
<feature type="domain" description="Endonuclease/exonuclease/phosphatase" evidence="1">
    <location>
        <begin position="82"/>
        <end position="299"/>
    </location>
</feature>
<name>A9IL04_BART1</name>
<dbReference type="GO" id="GO:0006506">
    <property type="term" value="P:GPI anchor biosynthetic process"/>
    <property type="evidence" value="ECO:0007669"/>
    <property type="project" value="TreeGrafter"/>
</dbReference>
<proteinExistence type="predicted"/>
<dbReference type="GO" id="GO:0003824">
    <property type="term" value="F:catalytic activity"/>
    <property type="evidence" value="ECO:0007669"/>
    <property type="project" value="InterPro"/>
</dbReference>
<organism evidence="2 3">
    <name type="scientific">Bartonella tribocorum (strain DSM 28219 / CCUG 45778 / CIP 105476 / IBS 506)</name>
    <dbReference type="NCBI Taxonomy" id="382640"/>
    <lineage>
        <taxon>Bacteria</taxon>
        <taxon>Pseudomonadati</taxon>
        <taxon>Pseudomonadota</taxon>
        <taxon>Alphaproteobacteria</taxon>
        <taxon>Hyphomicrobiales</taxon>
        <taxon>Bartonellaceae</taxon>
        <taxon>Bartonella</taxon>
    </lineage>
</organism>
<dbReference type="InterPro" id="IPR005135">
    <property type="entry name" value="Endo/exonuclease/phosphatase"/>
</dbReference>
<dbReference type="GO" id="GO:0016020">
    <property type="term" value="C:membrane"/>
    <property type="evidence" value="ECO:0007669"/>
    <property type="project" value="GOC"/>
</dbReference>
<sequence>MKEPCFFWKQGSFVFSVSLYPLPPKDYSFRKMSKIPYKQKFPRFSDFIQQKLHNSLLKAIYSCSHHQSNILNPNNHYDLTIASYNVHKCVGVDKIFNPTRIVRVITELQVDILALQEADKRFGERIGLINLQLLKAETGLIPVPLNTMSPHGHGWHGNALFLRKGYVRDILQVTLPSIEPRGAIIVELEMEAGPIRIIAAHFGLLRYSRKKQTKMLLTILQKRSLMPTLLIGDFNEWRMGKGSSLNHFYPYFDSTLKVVPSFPSRFPFLALDRVFAFPHQLVTNLENHYSPLARIASDHLPIKAYLNLANAMNILKNK</sequence>
<dbReference type="SUPFAM" id="SSF56219">
    <property type="entry name" value="DNase I-like"/>
    <property type="match status" value="1"/>
</dbReference>
<accession>A9IL04</accession>
<dbReference type="KEGG" id="btr:BT_0008"/>
<evidence type="ECO:0000259" key="1">
    <source>
        <dbReference type="Pfam" id="PF03372"/>
    </source>
</evidence>
<protein>
    <recommendedName>
        <fullName evidence="1">Endonuclease/exonuclease/phosphatase domain-containing protein</fullName>
    </recommendedName>
</protein>
<dbReference type="PANTHER" id="PTHR14859">
    <property type="entry name" value="CALCOFLUOR WHITE HYPERSENSITIVE PROTEIN PRECURSOR"/>
    <property type="match status" value="1"/>
</dbReference>
<dbReference type="eggNOG" id="COG3568">
    <property type="taxonomic scope" value="Bacteria"/>
</dbReference>
<dbReference type="Gene3D" id="3.60.10.10">
    <property type="entry name" value="Endonuclease/exonuclease/phosphatase"/>
    <property type="match status" value="1"/>
</dbReference>
<dbReference type="HOGENOM" id="CLU_060500_3_1_5"/>
<evidence type="ECO:0000313" key="2">
    <source>
        <dbReference type="EMBL" id="CAK00512.1"/>
    </source>
</evidence>
<dbReference type="InterPro" id="IPR036691">
    <property type="entry name" value="Endo/exonu/phosph_ase_sf"/>
</dbReference>
<gene>
    <name evidence="2" type="ordered locus">BT_0008</name>
</gene>
<dbReference type="PANTHER" id="PTHR14859:SF1">
    <property type="entry name" value="PGAP2-INTERACTING PROTEIN"/>
    <property type="match status" value="1"/>
</dbReference>